<accession>A0A6A3Y737</accession>
<gene>
    <name evidence="10" type="ORF">PF001_g9471</name>
    <name evidence="9" type="ORF">PF002_g11410</name>
    <name evidence="8" type="ORF">PF004_g9060</name>
    <name evidence="7" type="ORF">PF005_g10291</name>
    <name evidence="6" type="ORF">PF006_g9555</name>
    <name evidence="4" type="ORF">PF007_g10439</name>
    <name evidence="11" type="ORF">PF008_g9435</name>
    <name evidence="2" type="ORF">PF009_g11332</name>
    <name evidence="5" type="ORF">PF010_g9235</name>
    <name evidence="3" type="ORF">PF011_g9085</name>
</gene>
<feature type="compositionally biased region" description="Polar residues" evidence="1">
    <location>
        <begin position="120"/>
        <end position="136"/>
    </location>
</feature>
<proteinExistence type="predicted"/>
<evidence type="ECO:0000313" key="4">
    <source>
        <dbReference type="EMBL" id="KAE9114283.1"/>
    </source>
</evidence>
<evidence type="ECO:0000256" key="1">
    <source>
        <dbReference type="SAM" id="MobiDB-lite"/>
    </source>
</evidence>
<dbReference type="Proteomes" id="UP000437068">
    <property type="component" value="Unassembled WGS sequence"/>
</dbReference>
<evidence type="ECO:0000313" key="18">
    <source>
        <dbReference type="Proteomes" id="UP000460718"/>
    </source>
</evidence>
<evidence type="ECO:0000313" key="14">
    <source>
        <dbReference type="Proteomes" id="UP000437068"/>
    </source>
</evidence>
<dbReference type="EMBL" id="QXFZ01000492">
    <property type="protein sequence ID" value="KAE9114283.1"/>
    <property type="molecule type" value="Genomic_DNA"/>
</dbReference>
<evidence type="ECO:0000313" key="20">
    <source>
        <dbReference type="Proteomes" id="UP000486351"/>
    </source>
</evidence>
<evidence type="ECO:0000313" key="21">
    <source>
        <dbReference type="Proteomes" id="UP000488956"/>
    </source>
</evidence>
<evidence type="ECO:0000313" key="17">
    <source>
        <dbReference type="Proteomes" id="UP000441208"/>
    </source>
</evidence>
<evidence type="ECO:0000313" key="9">
    <source>
        <dbReference type="EMBL" id="KAE9235833.1"/>
    </source>
</evidence>
<dbReference type="EMBL" id="QXFX01000437">
    <property type="protein sequence ID" value="KAE9115715.1"/>
    <property type="molecule type" value="Genomic_DNA"/>
</dbReference>
<evidence type="ECO:0000313" key="5">
    <source>
        <dbReference type="EMBL" id="KAE9115715.1"/>
    </source>
</evidence>
<evidence type="ECO:0000313" key="16">
    <source>
        <dbReference type="Proteomes" id="UP000440732"/>
    </source>
</evidence>
<evidence type="ECO:0000313" key="8">
    <source>
        <dbReference type="EMBL" id="KAE9235644.1"/>
    </source>
</evidence>
<dbReference type="EMBL" id="QXGA01000459">
    <property type="protein sequence ID" value="KAE9145615.1"/>
    <property type="molecule type" value="Genomic_DNA"/>
</dbReference>
<evidence type="ECO:0000313" key="11">
    <source>
        <dbReference type="EMBL" id="KAE9343998.1"/>
    </source>
</evidence>
<feature type="region of interest" description="Disordered" evidence="1">
    <location>
        <begin position="1"/>
        <end position="30"/>
    </location>
</feature>
<evidence type="ECO:0000313" key="6">
    <source>
        <dbReference type="EMBL" id="KAE9145615.1"/>
    </source>
</evidence>
<dbReference type="OrthoDB" id="205787at2759"/>
<dbReference type="Proteomes" id="UP000460718">
    <property type="component" value="Unassembled WGS sequence"/>
</dbReference>
<dbReference type="Proteomes" id="UP000440732">
    <property type="component" value="Unassembled WGS sequence"/>
</dbReference>
<evidence type="ECO:0000313" key="12">
    <source>
        <dbReference type="Proteomes" id="UP000429523"/>
    </source>
</evidence>
<reference evidence="12 13" key="1">
    <citation type="submission" date="2018-08" db="EMBL/GenBank/DDBJ databases">
        <title>Genomic investigation of the strawberry pathogen Phytophthora fragariae indicates pathogenicity is determined by transcriptional variation in three key races.</title>
        <authorList>
            <person name="Adams T.M."/>
            <person name="Armitage A.D."/>
            <person name="Sobczyk M.K."/>
            <person name="Bates H.J."/>
            <person name="Dunwell J.M."/>
            <person name="Nellist C.F."/>
            <person name="Harrison R.J."/>
        </authorList>
    </citation>
    <scope>NUCLEOTIDE SEQUENCE [LARGE SCALE GENOMIC DNA]</scope>
    <source>
        <strain evidence="10 14">A4</strain>
        <strain evidence="9 15">BC-1</strain>
        <strain evidence="8 19">BC-23</strain>
        <strain evidence="7 13">NOV-27</strain>
        <strain evidence="6 16">NOV-5</strain>
        <strain evidence="4 17">NOV-71</strain>
        <strain evidence="11 20">NOV-77</strain>
        <strain evidence="2 12">NOV-9</strain>
        <strain evidence="5 21">ONT-3</strain>
        <strain evidence="3 18">SCRP245</strain>
    </source>
</reference>
<dbReference type="Proteomes" id="UP000433483">
    <property type="component" value="Unassembled WGS sequence"/>
</dbReference>
<evidence type="ECO:0000313" key="2">
    <source>
        <dbReference type="EMBL" id="KAE8938805.1"/>
    </source>
</evidence>
<dbReference type="Proteomes" id="UP000476176">
    <property type="component" value="Unassembled WGS sequence"/>
</dbReference>
<dbReference type="EMBL" id="QXGF01000533">
    <property type="protein sequence ID" value="KAE8938805.1"/>
    <property type="molecule type" value="Genomic_DNA"/>
</dbReference>
<dbReference type="EMBL" id="QXGD01000520">
    <property type="protein sequence ID" value="KAE9235833.1"/>
    <property type="molecule type" value="Genomic_DNA"/>
</dbReference>
<feature type="compositionally biased region" description="Basic residues" evidence="1">
    <location>
        <begin position="173"/>
        <end position="184"/>
    </location>
</feature>
<feature type="region of interest" description="Disordered" evidence="1">
    <location>
        <begin position="78"/>
        <end position="184"/>
    </location>
</feature>
<dbReference type="Proteomes" id="UP000486351">
    <property type="component" value="Unassembled WGS sequence"/>
</dbReference>
<evidence type="ECO:0000313" key="10">
    <source>
        <dbReference type="EMBL" id="KAE9311991.1"/>
    </source>
</evidence>
<evidence type="ECO:0000313" key="7">
    <source>
        <dbReference type="EMBL" id="KAE9213221.1"/>
    </source>
</evidence>
<dbReference type="EMBL" id="QXGB01000485">
    <property type="protein sequence ID" value="KAE9213221.1"/>
    <property type="molecule type" value="Genomic_DNA"/>
</dbReference>
<dbReference type="Proteomes" id="UP000441208">
    <property type="component" value="Unassembled WGS sequence"/>
</dbReference>
<evidence type="ECO:0000313" key="3">
    <source>
        <dbReference type="EMBL" id="KAE9012078.1"/>
    </source>
</evidence>
<organism evidence="7 13">
    <name type="scientific">Phytophthora fragariae</name>
    <dbReference type="NCBI Taxonomy" id="53985"/>
    <lineage>
        <taxon>Eukaryota</taxon>
        <taxon>Sar</taxon>
        <taxon>Stramenopiles</taxon>
        <taxon>Oomycota</taxon>
        <taxon>Peronosporomycetes</taxon>
        <taxon>Peronosporales</taxon>
        <taxon>Peronosporaceae</taxon>
        <taxon>Phytophthora</taxon>
    </lineage>
</organism>
<evidence type="ECO:0000313" key="15">
    <source>
        <dbReference type="Proteomes" id="UP000440367"/>
    </source>
</evidence>
<evidence type="ECO:0000313" key="19">
    <source>
        <dbReference type="Proteomes" id="UP000476176"/>
    </source>
</evidence>
<dbReference type="EMBL" id="QXFW01000442">
    <property type="protein sequence ID" value="KAE9012078.1"/>
    <property type="molecule type" value="Genomic_DNA"/>
</dbReference>
<evidence type="ECO:0000313" key="13">
    <source>
        <dbReference type="Proteomes" id="UP000433483"/>
    </source>
</evidence>
<protein>
    <submittedName>
        <fullName evidence="7">Uncharacterized protein</fullName>
    </submittedName>
</protein>
<comment type="caution">
    <text evidence="7">The sequence shown here is derived from an EMBL/GenBank/DDBJ whole genome shotgun (WGS) entry which is preliminary data.</text>
</comment>
<dbReference type="Proteomes" id="UP000429523">
    <property type="component" value="Unassembled WGS sequence"/>
</dbReference>
<dbReference type="EMBL" id="QXFY01000451">
    <property type="protein sequence ID" value="KAE9343998.1"/>
    <property type="molecule type" value="Genomic_DNA"/>
</dbReference>
<dbReference type="EMBL" id="QXGE01000456">
    <property type="protein sequence ID" value="KAE9311991.1"/>
    <property type="molecule type" value="Genomic_DNA"/>
</dbReference>
<dbReference type="Proteomes" id="UP000440367">
    <property type="component" value="Unassembled WGS sequence"/>
</dbReference>
<dbReference type="EMBL" id="QXGC01000435">
    <property type="protein sequence ID" value="KAE9235644.1"/>
    <property type="molecule type" value="Genomic_DNA"/>
</dbReference>
<name>A0A6A3Y737_9STRA</name>
<keyword evidence="13" id="KW-1185">Reference proteome</keyword>
<dbReference type="AlphaFoldDB" id="A0A6A3Y737"/>
<dbReference type="Proteomes" id="UP000488956">
    <property type="component" value="Unassembled WGS sequence"/>
</dbReference>
<sequence length="184" mass="19950">MQRVAVLSHVKASSVPPSRTSSGVRRIPWQGGKISSNKEEALQKFYQRKLRAGDHLTAQQIKAMQATLGVTQDAQKTPKMQHGAHRSHVKVTASGNRTVLKTGRVLGPKLDSKHQVKKASGSTNNSRTSNAKQQAARQPKTVAKMPQKRAETGSSISLEDKLGLPLDALVGGKSKRSSGNMKRR</sequence>